<name>A0ACC3BD11_9EURO</name>
<sequence length="551" mass="59227">MTPYSIIFSLFFFFFSFTKYAVCQTNPAPTVVVPQATIVGTTTTLPSATAVVNKFLGIPFAISPPDRFEPPEPVEDSDDTIHATQWRDRCFEMTSGSPTAPGDDVVSASEDCLYLNVYAPANTTEDGDKAVMFWIPGGALQYGHSGQPIYDGSGFAAFQDVILVTINYRTNIFGFSNSPAINDDSQNVGLYDQRLALDWVNNNIASFGGDPSKITIFGESSGASSVDRLITSPPDPVPYRAAILQSGQASVSAVDNSGLPKWKQVVGSVGCNRTTNEADELRCMQSINGSLINQVVQKLAISFLPVNDNITQRATPLVNARSQEPSADVPIIIGTNSYEGSLLSTAYFEFAVQPNGSVSFPAIIQSLTAFLSPDLVAPIQGKLAAALAQSPKALFFYMAEYITYLFFQCPANLVSHANVQAGSSTYRYYFNATFADTQQPRTYPELNITNIGAYHSTELGLVFGTYGIFGGNATNDEIALSKFIQGSWANFAKDPFAPEAPGWPAVINNGTTDIGCLGCNSSPTGVSVITESVDSNCSTYFPLFVKSLPPY</sequence>
<dbReference type="EMBL" id="JAOPJF010000007">
    <property type="protein sequence ID" value="KAK1148508.1"/>
    <property type="molecule type" value="Genomic_DNA"/>
</dbReference>
<protein>
    <submittedName>
        <fullName evidence="1">Uncharacterized protein</fullName>
    </submittedName>
</protein>
<dbReference type="Proteomes" id="UP001177260">
    <property type="component" value="Unassembled WGS sequence"/>
</dbReference>
<evidence type="ECO:0000313" key="1">
    <source>
        <dbReference type="EMBL" id="KAK1148508.1"/>
    </source>
</evidence>
<organism evidence="1 2">
    <name type="scientific">Aspergillus melleus</name>
    <dbReference type="NCBI Taxonomy" id="138277"/>
    <lineage>
        <taxon>Eukaryota</taxon>
        <taxon>Fungi</taxon>
        <taxon>Dikarya</taxon>
        <taxon>Ascomycota</taxon>
        <taxon>Pezizomycotina</taxon>
        <taxon>Eurotiomycetes</taxon>
        <taxon>Eurotiomycetidae</taxon>
        <taxon>Eurotiales</taxon>
        <taxon>Aspergillaceae</taxon>
        <taxon>Aspergillus</taxon>
        <taxon>Aspergillus subgen. Circumdati</taxon>
    </lineage>
</organism>
<reference evidence="1 2" key="1">
    <citation type="journal article" date="2023" name="ACS Omega">
        <title>Identification of the Neoaspergillic Acid Biosynthesis Gene Cluster by Establishing an In Vitro CRISPR-Ribonucleoprotein Genetic System in Aspergillus melleus.</title>
        <authorList>
            <person name="Yuan B."/>
            <person name="Grau M.F."/>
            <person name="Murata R.M."/>
            <person name="Torok T."/>
            <person name="Venkateswaran K."/>
            <person name="Stajich J.E."/>
            <person name="Wang C.C.C."/>
        </authorList>
    </citation>
    <scope>NUCLEOTIDE SEQUENCE [LARGE SCALE GENOMIC DNA]</scope>
    <source>
        <strain evidence="1 2">IMV 1140</strain>
    </source>
</reference>
<accession>A0ACC3BD11</accession>
<gene>
    <name evidence="1" type="ORF">N8T08_009514</name>
</gene>
<comment type="caution">
    <text evidence="1">The sequence shown here is derived from an EMBL/GenBank/DDBJ whole genome shotgun (WGS) entry which is preliminary data.</text>
</comment>
<evidence type="ECO:0000313" key="2">
    <source>
        <dbReference type="Proteomes" id="UP001177260"/>
    </source>
</evidence>
<keyword evidence="2" id="KW-1185">Reference proteome</keyword>
<proteinExistence type="predicted"/>